<keyword evidence="1" id="KW-0812">Transmembrane</keyword>
<evidence type="ECO:0000313" key="2">
    <source>
        <dbReference type="EMBL" id="MEE2031986.1"/>
    </source>
</evidence>
<dbReference type="RefSeq" id="WP_330151420.1">
    <property type="nucleotide sequence ID" value="NZ_JAUZMZ010000029.1"/>
</dbReference>
<comment type="caution">
    <text evidence="2">The sequence shown here is derived from an EMBL/GenBank/DDBJ whole genome shotgun (WGS) entry which is preliminary data.</text>
</comment>
<dbReference type="Proteomes" id="UP001331936">
    <property type="component" value="Unassembled WGS sequence"/>
</dbReference>
<organism evidence="2 3">
    <name type="scientific">Rhodococcus chondri</name>
    <dbReference type="NCBI Taxonomy" id="3065941"/>
    <lineage>
        <taxon>Bacteria</taxon>
        <taxon>Bacillati</taxon>
        <taxon>Actinomycetota</taxon>
        <taxon>Actinomycetes</taxon>
        <taxon>Mycobacteriales</taxon>
        <taxon>Nocardiaceae</taxon>
        <taxon>Rhodococcus</taxon>
    </lineage>
</organism>
<dbReference type="EMBL" id="JAUZMZ010000029">
    <property type="protein sequence ID" value="MEE2031986.1"/>
    <property type="molecule type" value="Genomic_DNA"/>
</dbReference>
<sequence>MAEVVERHVSTDPASKRFGVGSGSTVYNDGSATCIYSTLRIACGAAVTATAPAVLFGSALTAVVTAVLIFAGVVFADSLI</sequence>
<evidence type="ECO:0000256" key="1">
    <source>
        <dbReference type="SAM" id="Phobius"/>
    </source>
</evidence>
<name>A0ABU7JPM5_9NOCA</name>
<keyword evidence="1" id="KW-1133">Transmembrane helix</keyword>
<reference evidence="2 3" key="1">
    <citation type="submission" date="2023-08" db="EMBL/GenBank/DDBJ databases">
        <authorList>
            <person name="Girao M."/>
            <person name="Carvalho M.F."/>
        </authorList>
    </citation>
    <scope>NUCLEOTIDE SEQUENCE [LARGE SCALE GENOMIC DNA]</scope>
    <source>
        <strain evidence="2 3">CC-R104</strain>
    </source>
</reference>
<keyword evidence="3" id="KW-1185">Reference proteome</keyword>
<feature type="transmembrane region" description="Helical" evidence="1">
    <location>
        <begin position="54"/>
        <end position="76"/>
    </location>
</feature>
<gene>
    <name evidence="2" type="ORF">Q8814_07660</name>
</gene>
<evidence type="ECO:0000313" key="3">
    <source>
        <dbReference type="Proteomes" id="UP001331936"/>
    </source>
</evidence>
<protein>
    <submittedName>
        <fullName evidence="2">Uncharacterized protein</fullName>
    </submittedName>
</protein>
<keyword evidence="1" id="KW-0472">Membrane</keyword>
<proteinExistence type="predicted"/>
<accession>A0ABU7JPM5</accession>